<dbReference type="PATRIC" id="fig|1423735.3.peg.1105"/>
<dbReference type="PROSITE" id="PS51721">
    <property type="entry name" value="G_CP"/>
    <property type="match status" value="1"/>
</dbReference>
<dbReference type="InterPro" id="IPR006073">
    <property type="entry name" value="GTP-bd"/>
</dbReference>
<dbReference type="STRING" id="1423735.FC15_GL001063"/>
<accession>A0A0R1W0A9</accession>
<dbReference type="PRINTS" id="PR00326">
    <property type="entry name" value="GTP1OBG"/>
</dbReference>
<dbReference type="EMBL" id="AZFX01000029">
    <property type="protein sequence ID" value="KRM11296.1"/>
    <property type="molecule type" value="Genomic_DNA"/>
</dbReference>
<dbReference type="Pfam" id="PF01926">
    <property type="entry name" value="MMR_HSR1"/>
    <property type="match status" value="1"/>
</dbReference>
<dbReference type="Gene3D" id="3.40.50.300">
    <property type="entry name" value="P-loop containing nucleotide triphosphate hydrolases"/>
    <property type="match status" value="1"/>
</dbReference>
<dbReference type="GO" id="GO:0005525">
    <property type="term" value="F:GTP binding"/>
    <property type="evidence" value="ECO:0007669"/>
    <property type="project" value="InterPro"/>
</dbReference>
<dbReference type="NCBIfam" id="TIGR03597">
    <property type="entry name" value="GTPase_YqeH"/>
    <property type="match status" value="1"/>
</dbReference>
<dbReference type="Pfam" id="PF21516">
    <property type="entry name" value="YqeH-like_C"/>
    <property type="match status" value="1"/>
</dbReference>
<dbReference type="Proteomes" id="UP000051315">
    <property type="component" value="Unassembled WGS sequence"/>
</dbReference>
<dbReference type="InterPro" id="IPR048422">
    <property type="entry name" value="NOA1/YqeH-like_C"/>
</dbReference>
<comment type="caution">
    <text evidence="2">The sequence shown here is derived from an EMBL/GenBank/DDBJ whole genome shotgun (WGS) entry which is preliminary data.</text>
</comment>
<keyword evidence="3" id="KW-1185">Reference proteome</keyword>
<dbReference type="PANTHER" id="PTHR46434">
    <property type="entry name" value="GENETIC INTERACTOR OF PROHIBITINS 3, MITOCHONDRIAL"/>
    <property type="match status" value="1"/>
</dbReference>
<dbReference type="PANTHER" id="PTHR46434:SF1">
    <property type="entry name" value="GENETIC INTERACTOR OF PROHIBITINS 3, MITOCHONDRIAL"/>
    <property type="match status" value="1"/>
</dbReference>
<dbReference type="AlphaFoldDB" id="A0A0R1W0A9"/>
<evidence type="ECO:0000313" key="2">
    <source>
        <dbReference type="EMBL" id="KRM11296.1"/>
    </source>
</evidence>
<sequence>MTEITDELYCIGCGAKLQTTDPELAGYIPASSLKKQLADHNEVFYCQRCFRLRHYNEITDIAIDDHEFTDLLNSLSAQKALIVNVVDLFDFDGSVIPGLHRFVGDNPVVLVGNKADLLPKSVHRPKILNWLQQQAAQQGLHPVATLLTSAKKLYQVDELLATIEKKRQGRDVYVVGTTNVGKSTLINAIIKQTAGQNDVITTSRFPGTTLDQIQIPLSNDHYLIDTPGIINGTQMAHYLSPKELRFVSPQNELRPRVFQLTPPQTLFLGGLVRIDFLAGKRSSLIVYVENNLLVHRTKTATADDFYQRQRGKLLVPPTDADHLPEFKAHEFTTKTAQDLVIAGLGWVRLPAESQFRVFVPAGVNYSLRTPIV</sequence>
<dbReference type="InterPro" id="IPR050896">
    <property type="entry name" value="Mito_lipid_metab_GTPase"/>
</dbReference>
<evidence type="ECO:0000313" key="3">
    <source>
        <dbReference type="Proteomes" id="UP000051315"/>
    </source>
</evidence>
<evidence type="ECO:0000259" key="1">
    <source>
        <dbReference type="PROSITE" id="PS51721"/>
    </source>
</evidence>
<organism evidence="2 3">
    <name type="scientific">Lapidilactobacillus concavus DSM 17758</name>
    <dbReference type="NCBI Taxonomy" id="1423735"/>
    <lineage>
        <taxon>Bacteria</taxon>
        <taxon>Bacillati</taxon>
        <taxon>Bacillota</taxon>
        <taxon>Bacilli</taxon>
        <taxon>Lactobacillales</taxon>
        <taxon>Lactobacillaceae</taxon>
        <taxon>Lapidilactobacillus</taxon>
    </lineage>
</organism>
<gene>
    <name evidence="2" type="ORF">FC15_GL001063</name>
</gene>
<dbReference type="CDD" id="cd01855">
    <property type="entry name" value="YqeH"/>
    <property type="match status" value="1"/>
</dbReference>
<protein>
    <submittedName>
        <fullName evidence="2">GTP-binding protein</fullName>
    </submittedName>
</protein>
<dbReference type="RefSeq" id="WP_057823781.1">
    <property type="nucleotide sequence ID" value="NZ_AZFX01000029.1"/>
</dbReference>
<reference evidence="2 3" key="1">
    <citation type="journal article" date="2015" name="Genome Announc.">
        <title>Expanding the biotechnology potential of lactobacilli through comparative genomics of 213 strains and associated genera.</title>
        <authorList>
            <person name="Sun Z."/>
            <person name="Harris H.M."/>
            <person name="McCann A."/>
            <person name="Guo C."/>
            <person name="Argimon S."/>
            <person name="Zhang W."/>
            <person name="Yang X."/>
            <person name="Jeffery I.B."/>
            <person name="Cooney J.C."/>
            <person name="Kagawa T.F."/>
            <person name="Liu W."/>
            <person name="Song Y."/>
            <person name="Salvetti E."/>
            <person name="Wrobel A."/>
            <person name="Rasinkangas P."/>
            <person name="Parkhill J."/>
            <person name="Rea M.C."/>
            <person name="O'Sullivan O."/>
            <person name="Ritari J."/>
            <person name="Douillard F.P."/>
            <person name="Paul Ross R."/>
            <person name="Yang R."/>
            <person name="Briner A.E."/>
            <person name="Felis G.E."/>
            <person name="de Vos W.M."/>
            <person name="Barrangou R."/>
            <person name="Klaenhammer T.R."/>
            <person name="Caufield P.W."/>
            <person name="Cui Y."/>
            <person name="Zhang H."/>
            <person name="O'Toole P.W."/>
        </authorList>
    </citation>
    <scope>NUCLEOTIDE SEQUENCE [LARGE SCALE GENOMIC DNA]</scope>
    <source>
        <strain evidence="2 3">DSM 17758</strain>
    </source>
</reference>
<dbReference type="InterPro" id="IPR027417">
    <property type="entry name" value="P-loop_NTPase"/>
</dbReference>
<dbReference type="InterPro" id="IPR019988">
    <property type="entry name" value="GTP-bd_ribosome_bgen_YqeH"/>
</dbReference>
<dbReference type="SUPFAM" id="SSF52540">
    <property type="entry name" value="P-loop containing nucleoside triphosphate hydrolases"/>
    <property type="match status" value="1"/>
</dbReference>
<dbReference type="InterPro" id="IPR030378">
    <property type="entry name" value="G_CP_dom"/>
</dbReference>
<dbReference type="OrthoDB" id="9773841at2"/>
<name>A0A0R1W0A9_9LACO</name>
<feature type="domain" description="CP-type G" evidence="1">
    <location>
        <begin position="65"/>
        <end position="232"/>
    </location>
</feature>
<proteinExistence type="predicted"/>